<comment type="caution">
    <text evidence="16">The sequence shown here is derived from an EMBL/GenBank/DDBJ whole genome shotgun (WGS) entry which is preliminary data.</text>
</comment>
<evidence type="ECO:0000256" key="10">
    <source>
        <dbReference type="PIRSR" id="PIRSR617512-1"/>
    </source>
</evidence>
<name>A0A5C8ZL54_9GAMM</name>
<dbReference type="SMART" id="SM00564">
    <property type="entry name" value="PQQ"/>
    <property type="match status" value="5"/>
</dbReference>
<protein>
    <submittedName>
        <fullName evidence="16">PQQ-dependent dehydrogenase, methanol/ethanol family</fullName>
        <ecNumber evidence="16">1.1.2.-</ecNumber>
    </submittedName>
</protein>
<feature type="signal peptide" evidence="14">
    <location>
        <begin position="1"/>
        <end position="32"/>
    </location>
</feature>
<feature type="binding site" evidence="11">
    <location>
        <position position="94"/>
    </location>
    <ligand>
        <name>pyrroloquinoline quinone</name>
        <dbReference type="ChEBI" id="CHEBI:58442"/>
    </ligand>
</feature>
<feature type="binding site" description="axial binding residue" evidence="12">
    <location>
        <position position="640"/>
    </location>
    <ligand>
        <name>heme c</name>
        <dbReference type="ChEBI" id="CHEBI:61717"/>
    </ligand>
    <ligandPart>
        <name>Fe</name>
        <dbReference type="ChEBI" id="CHEBI:18248"/>
    </ligandPart>
</feature>
<keyword evidence="2 11" id="KW-0349">Heme</keyword>
<dbReference type="InterPro" id="IPR011047">
    <property type="entry name" value="Quinoprotein_ADH-like_sf"/>
</dbReference>
<evidence type="ECO:0000313" key="17">
    <source>
        <dbReference type="Proteomes" id="UP000321933"/>
    </source>
</evidence>
<dbReference type="InterPro" id="IPR036909">
    <property type="entry name" value="Cyt_c-like_dom_sf"/>
</dbReference>
<dbReference type="PROSITE" id="PS00364">
    <property type="entry name" value="BACTERIAL_PQQ_2"/>
    <property type="match status" value="1"/>
</dbReference>
<evidence type="ECO:0000256" key="13">
    <source>
        <dbReference type="PIRSR" id="PIRSR617512-4"/>
    </source>
</evidence>
<feature type="binding site" evidence="12">
    <location>
        <position position="285"/>
    </location>
    <ligand>
        <name>Ca(2+)</name>
        <dbReference type="ChEBI" id="CHEBI:29108"/>
    </ligand>
</feature>
<feature type="binding site" evidence="11">
    <location>
        <position position="146"/>
    </location>
    <ligand>
        <name>pyrroloquinoline quinone</name>
        <dbReference type="ChEBI" id="CHEBI:58442"/>
    </ligand>
</feature>
<dbReference type="InterPro" id="IPR002372">
    <property type="entry name" value="PQQ_rpt_dom"/>
</dbReference>
<dbReference type="GO" id="GO:0005509">
    <property type="term" value="F:calcium ion binding"/>
    <property type="evidence" value="ECO:0007669"/>
    <property type="project" value="InterPro"/>
</dbReference>
<gene>
    <name evidence="16" type="ORF">FVW59_18900</name>
</gene>
<feature type="binding site" evidence="12">
    <location>
        <position position="330"/>
    </location>
    <ligand>
        <name>Ca(2+)</name>
        <dbReference type="ChEBI" id="CHEBI:29108"/>
    </ligand>
</feature>
<evidence type="ECO:0000256" key="12">
    <source>
        <dbReference type="PIRSR" id="PIRSR617512-3"/>
    </source>
</evidence>
<dbReference type="Pfam" id="PF13442">
    <property type="entry name" value="Cytochrome_CBB3"/>
    <property type="match status" value="1"/>
</dbReference>
<comment type="cofactor">
    <cofactor evidence="11">
        <name>pyrroloquinoline quinone</name>
        <dbReference type="ChEBI" id="CHEBI:58442"/>
    </cofactor>
    <text evidence="11">Binds 1 PQQ group per subunit.</text>
</comment>
<dbReference type="InterPro" id="IPR009056">
    <property type="entry name" value="Cyt_c-like_dom"/>
</dbReference>
<evidence type="ECO:0000256" key="3">
    <source>
        <dbReference type="ARBA" id="ARBA00022723"/>
    </source>
</evidence>
<keyword evidence="5 12" id="KW-0106">Calcium</keyword>
<dbReference type="GO" id="GO:0016614">
    <property type="term" value="F:oxidoreductase activity, acting on CH-OH group of donors"/>
    <property type="evidence" value="ECO:0007669"/>
    <property type="project" value="InterPro"/>
</dbReference>
<evidence type="ECO:0000259" key="15">
    <source>
        <dbReference type="PROSITE" id="PS51007"/>
    </source>
</evidence>
<dbReference type="GO" id="GO:0016020">
    <property type="term" value="C:membrane"/>
    <property type="evidence" value="ECO:0007669"/>
    <property type="project" value="InterPro"/>
</dbReference>
<keyword evidence="17" id="KW-1185">Reference proteome</keyword>
<feature type="active site" description="Proton acceptor" evidence="10">
    <location>
        <position position="330"/>
    </location>
</feature>
<evidence type="ECO:0000256" key="2">
    <source>
        <dbReference type="ARBA" id="ARBA00022617"/>
    </source>
</evidence>
<evidence type="ECO:0000313" key="16">
    <source>
        <dbReference type="EMBL" id="TXS89193.1"/>
    </source>
</evidence>
<evidence type="ECO:0000256" key="9">
    <source>
        <dbReference type="ARBA" id="ARBA00023157"/>
    </source>
</evidence>
<dbReference type="Pfam" id="PF01011">
    <property type="entry name" value="PQQ"/>
    <property type="match status" value="2"/>
</dbReference>
<feature type="binding site" evidence="12">
    <location>
        <position position="208"/>
    </location>
    <ligand>
        <name>Ca(2+)</name>
        <dbReference type="ChEBI" id="CHEBI:29108"/>
    </ligand>
</feature>
<evidence type="ECO:0000256" key="7">
    <source>
        <dbReference type="ARBA" id="ARBA00023002"/>
    </source>
</evidence>
<sequence length="709" mass="77013">MPDASILRSTRLARVSLTGLLLGASLSLGASAASGPAVNAARIEAADSEPQNWLTHGRTYSEQRFSPLDSVNDGNVARLGLDWYFDLPDPRGIEATPIVVDGVMYVTGAWSKIFALDASNGKLLWSYDPQVPPQWAVNLCCDVVNRGVAVWEGKIYAGTLDGRLLALDATDGSLVWEVQTTPKDRPYSITGAPRIVKGKVMIGNGGAELGVRGYVSAYDADDGEMAWRFYTVPGDPSRPLENTALKQALPTWKGGKWWEVGGGGTVWDSMAYDPELDILYIGVGNGSPWNRAIRSPGGGDNLYLSSIVALKPDTGEYVWHYQTTPGESWDYTATQHMILAELEIGGKARKVIMQAPKNGFFYVLDRSTGELLSADPYTRVTWASKIDLATGRPVENPEARYESTGQPALVWPHALGGHNWHPMSFSPLTGLVYVPAQEIPLLYSADEQFSYQRKGWNTGIEMARAGMPDDQAVREQMGQLVKGHVSAWDPVAGKERWRIQHSNIWNGGLLSTAGNLLFQGNAEAEFAAYRADTGEELWSAPTQTGVVAAPISYAVDGVQYVAVAAGWGGAFPLSAGETASRSKGVVSSPRVLVYRLDGGAELPAMVAPVVKAPDQREFQYEKSLVERGHALYMSSCHMCHGDRAVSASVIPDLRFMSAETREQFLPIVLGGLRHQKGMVGFADSLDMEQAMAIYNYLEKRAEDAAEGRD</sequence>
<proteinExistence type="inferred from homology"/>
<keyword evidence="3 12" id="KW-0479">Metal-binding</keyword>
<feature type="binding site" evidence="11">
    <location>
        <position position="265"/>
    </location>
    <ligand>
        <name>pyrroloquinoline quinone</name>
        <dbReference type="ChEBI" id="CHEBI:58442"/>
    </ligand>
</feature>
<dbReference type="RefSeq" id="WP_148065944.1">
    <property type="nucleotide sequence ID" value="NZ_VRYZ01000010.1"/>
</dbReference>
<organism evidence="16 17">
    <name type="scientific">Parahaliea aestuarii</name>
    <dbReference type="NCBI Taxonomy" id="1852021"/>
    <lineage>
        <taxon>Bacteria</taxon>
        <taxon>Pseudomonadati</taxon>
        <taxon>Pseudomonadota</taxon>
        <taxon>Gammaproteobacteria</taxon>
        <taxon>Cellvibrionales</taxon>
        <taxon>Halieaceae</taxon>
        <taxon>Parahaliea</taxon>
    </lineage>
</organism>
<evidence type="ECO:0000256" key="8">
    <source>
        <dbReference type="ARBA" id="ARBA00023004"/>
    </source>
</evidence>
<evidence type="ECO:0000256" key="4">
    <source>
        <dbReference type="ARBA" id="ARBA00022729"/>
    </source>
</evidence>
<dbReference type="EMBL" id="VRYZ01000010">
    <property type="protein sequence ID" value="TXS89193.1"/>
    <property type="molecule type" value="Genomic_DNA"/>
</dbReference>
<dbReference type="InterPro" id="IPR001479">
    <property type="entry name" value="Quinoprotein_DH_CS"/>
</dbReference>
<feature type="binding site" description="axial binding residue" evidence="12">
    <location>
        <position position="678"/>
    </location>
    <ligand>
        <name>heme c</name>
        <dbReference type="ChEBI" id="CHEBI:61717"/>
    </ligand>
    <ligandPart>
        <name>Fe</name>
        <dbReference type="ChEBI" id="CHEBI:18248"/>
    </ligandPart>
</feature>
<dbReference type="GO" id="GO:0020037">
    <property type="term" value="F:heme binding"/>
    <property type="evidence" value="ECO:0007669"/>
    <property type="project" value="InterPro"/>
</dbReference>
<dbReference type="EC" id="1.1.2.-" evidence="16"/>
<feature type="chain" id="PRO_5022742509" evidence="14">
    <location>
        <begin position="33"/>
        <end position="709"/>
    </location>
</feature>
<reference evidence="16 17" key="1">
    <citation type="submission" date="2019-08" db="EMBL/GenBank/DDBJ databases">
        <title>Parahaliea maris sp. nov., isolated from the surface seawater.</title>
        <authorList>
            <person name="Liu Y."/>
        </authorList>
    </citation>
    <scope>NUCLEOTIDE SEQUENCE [LARGE SCALE GENOMIC DNA]</scope>
    <source>
        <strain evidence="16 17">S2-26</strain>
    </source>
</reference>
<feature type="binding site" evidence="11">
    <location>
        <begin position="206"/>
        <end position="207"/>
    </location>
    <ligand>
        <name>pyrroloquinoline quinone</name>
        <dbReference type="ChEBI" id="CHEBI:58442"/>
    </ligand>
</feature>
<evidence type="ECO:0000256" key="1">
    <source>
        <dbReference type="ARBA" id="ARBA00008156"/>
    </source>
</evidence>
<dbReference type="PANTHER" id="PTHR32303">
    <property type="entry name" value="QUINOPROTEIN ALCOHOL DEHYDROGENASE (CYTOCHROME C)"/>
    <property type="match status" value="1"/>
</dbReference>
<dbReference type="AlphaFoldDB" id="A0A5C8ZL54"/>
<comment type="cofactor">
    <cofactor evidence="12">
        <name>Ca(2+)</name>
        <dbReference type="ChEBI" id="CHEBI:29108"/>
    </cofactor>
    <text evidence="12">Binds 1 Ca(2+) ion per subunit.</text>
</comment>
<dbReference type="GO" id="GO:0070968">
    <property type="term" value="F:pyrroloquinoline quinone binding"/>
    <property type="evidence" value="ECO:0007669"/>
    <property type="project" value="UniProtKB-ARBA"/>
</dbReference>
<dbReference type="Proteomes" id="UP000321933">
    <property type="component" value="Unassembled WGS sequence"/>
</dbReference>
<dbReference type="FunFam" id="2.140.10.10:FF:000003">
    <property type="entry name" value="Methanol dehydrogenase, large subunit"/>
    <property type="match status" value="1"/>
</dbReference>
<feature type="binding site" description="covalent" evidence="11">
    <location>
        <position position="636"/>
    </location>
    <ligand>
        <name>heme c</name>
        <dbReference type="ChEBI" id="CHEBI:61717"/>
    </ligand>
</feature>
<keyword evidence="4 14" id="KW-0732">Signal</keyword>
<feature type="binding site" evidence="11">
    <location>
        <begin position="419"/>
        <end position="420"/>
    </location>
    <ligand>
        <name>pyrroloquinoline quinone</name>
        <dbReference type="ChEBI" id="CHEBI:58442"/>
    </ligand>
</feature>
<evidence type="ECO:0000256" key="5">
    <source>
        <dbReference type="ARBA" id="ARBA00022837"/>
    </source>
</evidence>
<dbReference type="CDD" id="cd10279">
    <property type="entry name" value="PQQ_ADH_II"/>
    <property type="match status" value="1"/>
</dbReference>
<keyword evidence="7 16" id="KW-0560">Oxidoreductase</keyword>
<feature type="binding site" evidence="11">
    <location>
        <position position="190"/>
    </location>
    <ligand>
        <name>pyrroloquinoline quinone</name>
        <dbReference type="ChEBI" id="CHEBI:58442"/>
    </ligand>
</feature>
<dbReference type="InterPro" id="IPR018391">
    <property type="entry name" value="PQQ_b-propeller_rpt"/>
</dbReference>
<dbReference type="SUPFAM" id="SSF46626">
    <property type="entry name" value="Cytochrome c"/>
    <property type="match status" value="1"/>
</dbReference>
<evidence type="ECO:0000256" key="11">
    <source>
        <dbReference type="PIRSR" id="PIRSR617512-2"/>
    </source>
</evidence>
<keyword evidence="9 13" id="KW-1015">Disulfide bond</keyword>
<dbReference type="Gene3D" id="2.140.10.10">
    <property type="entry name" value="Quinoprotein alcohol dehydrogenase-like superfamily"/>
    <property type="match status" value="1"/>
</dbReference>
<feature type="domain" description="Cytochrome c" evidence="15">
    <location>
        <begin position="623"/>
        <end position="701"/>
    </location>
</feature>
<comment type="cofactor">
    <cofactor evidence="11">
        <name>heme c</name>
        <dbReference type="ChEBI" id="CHEBI:61717"/>
    </cofactor>
    <text evidence="11">Binds 1 heme c group per subunit.</text>
</comment>
<keyword evidence="8 12" id="KW-0408">Iron</keyword>
<dbReference type="OrthoDB" id="9794322at2"/>
<dbReference type="PROSITE" id="PS51007">
    <property type="entry name" value="CYTC"/>
    <property type="match status" value="1"/>
</dbReference>
<comment type="similarity">
    <text evidence="1">Belongs to the bacterial PQQ dehydrogenase family.</text>
</comment>
<dbReference type="InterPro" id="IPR017512">
    <property type="entry name" value="PQQ_MeOH/EtOH_DH"/>
</dbReference>
<dbReference type="Gene3D" id="1.10.760.10">
    <property type="entry name" value="Cytochrome c-like domain"/>
    <property type="match status" value="1"/>
</dbReference>
<evidence type="ECO:0000256" key="6">
    <source>
        <dbReference type="ARBA" id="ARBA00022891"/>
    </source>
</evidence>
<dbReference type="GO" id="GO:0030288">
    <property type="term" value="C:outer membrane-bounded periplasmic space"/>
    <property type="evidence" value="ECO:0007669"/>
    <property type="project" value="InterPro"/>
</dbReference>
<evidence type="ECO:0000256" key="14">
    <source>
        <dbReference type="SAM" id="SignalP"/>
    </source>
</evidence>
<accession>A0A5C8ZL54</accession>
<dbReference type="GO" id="GO:0009055">
    <property type="term" value="F:electron transfer activity"/>
    <property type="evidence" value="ECO:0007669"/>
    <property type="project" value="InterPro"/>
</dbReference>
<feature type="disulfide bond" evidence="13">
    <location>
        <begin position="140"/>
        <end position="141"/>
    </location>
</feature>
<keyword evidence="6 11" id="KW-0634">PQQ</keyword>
<feature type="binding site" description="covalent" evidence="11">
    <location>
        <position position="639"/>
    </location>
    <ligand>
        <name>heme c</name>
        <dbReference type="ChEBI" id="CHEBI:61717"/>
    </ligand>
</feature>
<dbReference type="SUPFAM" id="SSF50998">
    <property type="entry name" value="Quinoprotein alcohol dehydrogenase-like"/>
    <property type="match status" value="1"/>
</dbReference>
<dbReference type="NCBIfam" id="TIGR03075">
    <property type="entry name" value="PQQ_enz_alc_DH"/>
    <property type="match status" value="1"/>
</dbReference>
<feature type="binding site" evidence="11">
    <location>
        <position position="357"/>
    </location>
    <ligand>
        <name>pyrroloquinoline quinone</name>
        <dbReference type="ChEBI" id="CHEBI:58442"/>
    </ligand>
</feature>